<sequence length="232" mass="27685">MNFALFATKGFLPYIVNHLEKDGHSVLFNTFSTDIDICIVENRYNLYEWYRLLKVIKKNKIKLINFINDIPFMIFQKGSETNSITKNIQQLLHNYTNRRRLIYEYVNKYVNRRSISPEYNFIIELLNKYINEIGGNRQFFQVNYRRYLKQADLNLAVSKYTQYCVKKFLKLDVPVCYQCVNSDYLQSLPNVDIKYDAINISRIVKYKRQEVFNKAANELGLNIIILGRHDDK</sequence>
<feature type="non-terminal residue" evidence="1">
    <location>
        <position position="232"/>
    </location>
</feature>
<gene>
    <name evidence="1" type="ORF">LCGC14_2533290</name>
</gene>
<reference evidence="1" key="1">
    <citation type="journal article" date="2015" name="Nature">
        <title>Complex archaea that bridge the gap between prokaryotes and eukaryotes.</title>
        <authorList>
            <person name="Spang A."/>
            <person name="Saw J.H."/>
            <person name="Jorgensen S.L."/>
            <person name="Zaremba-Niedzwiedzka K."/>
            <person name="Martijn J."/>
            <person name="Lind A.E."/>
            <person name="van Eijk R."/>
            <person name="Schleper C."/>
            <person name="Guy L."/>
            <person name="Ettema T.J."/>
        </authorList>
    </citation>
    <scope>NUCLEOTIDE SEQUENCE</scope>
</reference>
<accession>A0A0F9ASV5</accession>
<organism evidence="1">
    <name type="scientific">marine sediment metagenome</name>
    <dbReference type="NCBI Taxonomy" id="412755"/>
    <lineage>
        <taxon>unclassified sequences</taxon>
        <taxon>metagenomes</taxon>
        <taxon>ecological metagenomes</taxon>
    </lineage>
</organism>
<proteinExistence type="predicted"/>
<name>A0A0F9ASV5_9ZZZZ</name>
<dbReference type="AlphaFoldDB" id="A0A0F9ASV5"/>
<evidence type="ECO:0000313" key="1">
    <source>
        <dbReference type="EMBL" id="KKL12684.1"/>
    </source>
</evidence>
<comment type="caution">
    <text evidence="1">The sequence shown here is derived from an EMBL/GenBank/DDBJ whole genome shotgun (WGS) entry which is preliminary data.</text>
</comment>
<dbReference type="EMBL" id="LAZR01041161">
    <property type="protein sequence ID" value="KKL12684.1"/>
    <property type="molecule type" value="Genomic_DNA"/>
</dbReference>
<dbReference type="SUPFAM" id="SSF53756">
    <property type="entry name" value="UDP-Glycosyltransferase/glycogen phosphorylase"/>
    <property type="match status" value="1"/>
</dbReference>
<protein>
    <submittedName>
        <fullName evidence="1">Uncharacterized protein</fullName>
    </submittedName>
</protein>